<name>A0AAN6J0A8_9PEZI</name>
<dbReference type="PANTHER" id="PTHR37542:SF3">
    <property type="entry name" value="PRION-INHIBITION AND PROPAGATION HELO DOMAIN-CONTAINING PROTEIN"/>
    <property type="match status" value="1"/>
</dbReference>
<sequence>MADGGVGVAGLVLAIPGLVDLCIKYGDFLRNKISNYRHIAEISRLYELITALVMGEMSDLLRFFKSIESRLSVSTRDDVMKMFQVLRDRLESVSAILPDDKPGAWDKLNFAFHDKKRLDGACKDLEQWQNRFLRRAVTFLFFGDLSTSEEISPSARQDRVTERIKRIRSAIIDDDPGTAIAKRQLDDFASSTTFKKLDRTEIVVVEDRNELVEYRRYGASAGPREINSLLVTVRDFATRLHSVDPVVMGLLKCKGFSNDAIGHKVALRFEYPIGKDNPRTLEQLLIDKQAPKHSMSNRVALASKLASAVLYLHSCGFVHKNIRPSNILIFDDAIPHTARSSHMTHPYVIGEPYLMGFDSVRKADARSNMIRVEEWKKNVYLHPDRHRMQDGDEFTMVHDVYSLGVVLLEIALWTSMTEVSSFGKALWASLEKGKERLLEPEKMREKYVELAKYYVPRCIGDKYRGVVVSCLEGLKDEEDSRLLDDRDGIVIGSAYISQIMSKLEDISM</sequence>
<gene>
    <name evidence="2" type="ORF">LTR82_016557</name>
</gene>
<evidence type="ECO:0000313" key="3">
    <source>
        <dbReference type="Proteomes" id="UP001168146"/>
    </source>
</evidence>
<dbReference type="EMBL" id="JASUXU010000107">
    <property type="protein sequence ID" value="KAK0306001.1"/>
    <property type="molecule type" value="Genomic_DNA"/>
</dbReference>
<evidence type="ECO:0000313" key="2">
    <source>
        <dbReference type="EMBL" id="KAK0306001.1"/>
    </source>
</evidence>
<dbReference type="PROSITE" id="PS50011">
    <property type="entry name" value="PROTEIN_KINASE_DOM"/>
    <property type="match status" value="1"/>
</dbReference>
<feature type="domain" description="Protein kinase" evidence="1">
    <location>
        <begin position="179"/>
        <end position="508"/>
    </location>
</feature>
<proteinExistence type="predicted"/>
<dbReference type="PANTHER" id="PTHR37542">
    <property type="entry name" value="HELO DOMAIN-CONTAINING PROTEIN-RELATED"/>
    <property type="match status" value="1"/>
</dbReference>
<dbReference type="Gene3D" id="1.10.510.10">
    <property type="entry name" value="Transferase(Phosphotransferase) domain 1"/>
    <property type="match status" value="1"/>
</dbReference>
<evidence type="ECO:0000259" key="1">
    <source>
        <dbReference type="PROSITE" id="PS50011"/>
    </source>
</evidence>
<dbReference type="GO" id="GO:0005524">
    <property type="term" value="F:ATP binding"/>
    <property type="evidence" value="ECO:0007669"/>
    <property type="project" value="InterPro"/>
</dbReference>
<reference evidence="2" key="1">
    <citation type="submission" date="2021-12" db="EMBL/GenBank/DDBJ databases">
        <title>Black yeast isolated from Biological Soil Crust.</title>
        <authorList>
            <person name="Kurbessoian T."/>
        </authorList>
    </citation>
    <scope>NUCLEOTIDE SEQUENCE</scope>
    <source>
        <strain evidence="2">CCFEE 5208</strain>
    </source>
</reference>
<dbReference type="GO" id="GO:0004672">
    <property type="term" value="F:protein kinase activity"/>
    <property type="evidence" value="ECO:0007669"/>
    <property type="project" value="InterPro"/>
</dbReference>
<organism evidence="2 3">
    <name type="scientific">Friedmanniomyces endolithicus</name>
    <dbReference type="NCBI Taxonomy" id="329885"/>
    <lineage>
        <taxon>Eukaryota</taxon>
        <taxon>Fungi</taxon>
        <taxon>Dikarya</taxon>
        <taxon>Ascomycota</taxon>
        <taxon>Pezizomycotina</taxon>
        <taxon>Dothideomycetes</taxon>
        <taxon>Dothideomycetidae</taxon>
        <taxon>Mycosphaerellales</taxon>
        <taxon>Teratosphaeriaceae</taxon>
        <taxon>Friedmanniomyces</taxon>
    </lineage>
</organism>
<dbReference type="InterPro" id="IPR011009">
    <property type="entry name" value="Kinase-like_dom_sf"/>
</dbReference>
<comment type="caution">
    <text evidence="2">The sequence shown here is derived from an EMBL/GenBank/DDBJ whole genome shotgun (WGS) entry which is preliminary data.</text>
</comment>
<dbReference type="AlphaFoldDB" id="A0AAN6J0A8"/>
<accession>A0AAN6J0A8</accession>
<dbReference type="Proteomes" id="UP001168146">
    <property type="component" value="Unassembled WGS sequence"/>
</dbReference>
<dbReference type="InterPro" id="IPR000719">
    <property type="entry name" value="Prot_kinase_dom"/>
</dbReference>
<protein>
    <recommendedName>
        <fullName evidence="1">Protein kinase domain-containing protein</fullName>
    </recommendedName>
</protein>
<dbReference type="SUPFAM" id="SSF56112">
    <property type="entry name" value="Protein kinase-like (PK-like)"/>
    <property type="match status" value="1"/>
</dbReference>